<dbReference type="Proteomes" id="UP000255163">
    <property type="component" value="Unassembled WGS sequence"/>
</dbReference>
<dbReference type="EMBL" id="UFYI01000007">
    <property type="protein sequence ID" value="STD22880.1"/>
    <property type="molecule type" value="Genomic_DNA"/>
</dbReference>
<dbReference type="AlphaFoldDB" id="A0A376FFC8"/>
<name>A0A376FFC8_ENTAS</name>
<protein>
    <submittedName>
        <fullName evidence="1">Adenylate cyclase</fullName>
    </submittedName>
</protein>
<gene>
    <name evidence="1" type="ORF">NCTC12123_03520</name>
</gene>
<organism evidence="1 2">
    <name type="scientific">Enterobacter asburiae</name>
    <dbReference type="NCBI Taxonomy" id="61645"/>
    <lineage>
        <taxon>Bacteria</taxon>
        <taxon>Pseudomonadati</taxon>
        <taxon>Pseudomonadota</taxon>
        <taxon>Gammaproteobacteria</taxon>
        <taxon>Enterobacterales</taxon>
        <taxon>Enterobacteriaceae</taxon>
        <taxon>Enterobacter</taxon>
        <taxon>Enterobacter cloacae complex</taxon>
    </lineage>
</organism>
<proteinExistence type="predicted"/>
<accession>A0A376FFC8</accession>
<evidence type="ECO:0000313" key="2">
    <source>
        <dbReference type="Proteomes" id="UP000255163"/>
    </source>
</evidence>
<reference evidence="1 2" key="1">
    <citation type="submission" date="2018-06" db="EMBL/GenBank/DDBJ databases">
        <authorList>
            <consortium name="Pathogen Informatics"/>
            <person name="Doyle S."/>
        </authorList>
    </citation>
    <scope>NUCLEOTIDE SEQUENCE [LARGE SCALE GENOMIC DNA]</scope>
    <source>
        <strain evidence="1 2">NCTC12123</strain>
    </source>
</reference>
<evidence type="ECO:0000313" key="1">
    <source>
        <dbReference type="EMBL" id="STD22880.1"/>
    </source>
</evidence>
<sequence length="48" mass="5705">MTALKPRPGWRTGRGLKHAIETRQHIEIEHFRNEAISQEPFWLHSGKR</sequence>